<feature type="chain" id="PRO_5016404756" description="Phytase-like domain-containing protein" evidence="2">
    <location>
        <begin position="24"/>
        <end position="361"/>
    </location>
</feature>
<name>A0A317NP62_9NOCA</name>
<evidence type="ECO:0000313" key="4">
    <source>
        <dbReference type="EMBL" id="PWV76583.1"/>
    </source>
</evidence>
<evidence type="ECO:0000256" key="2">
    <source>
        <dbReference type="SAM" id="SignalP"/>
    </source>
</evidence>
<feature type="region of interest" description="Disordered" evidence="1">
    <location>
        <begin position="97"/>
        <end position="120"/>
    </location>
</feature>
<protein>
    <recommendedName>
        <fullName evidence="3">Phytase-like domain-containing protein</fullName>
    </recommendedName>
</protein>
<reference evidence="4 5" key="1">
    <citation type="submission" date="2018-05" db="EMBL/GenBank/DDBJ databases">
        <title>Genomic Encyclopedia of Type Strains, Phase IV (KMG-IV): sequencing the most valuable type-strain genomes for metagenomic binning, comparative biology and taxonomic classification.</title>
        <authorList>
            <person name="Goeker M."/>
        </authorList>
    </citation>
    <scope>NUCLEOTIDE SEQUENCE [LARGE SCALE GENOMIC DNA]</scope>
    <source>
        <strain evidence="4 5">DSM 44717</strain>
    </source>
</reference>
<evidence type="ECO:0000256" key="1">
    <source>
        <dbReference type="SAM" id="MobiDB-lite"/>
    </source>
</evidence>
<proteinExistence type="predicted"/>
<evidence type="ECO:0000259" key="3">
    <source>
        <dbReference type="Pfam" id="PF13449"/>
    </source>
</evidence>
<dbReference type="Pfam" id="PF13449">
    <property type="entry name" value="Phytase-like"/>
    <property type="match status" value="1"/>
</dbReference>
<keyword evidence="2" id="KW-0732">Signal</keyword>
<dbReference type="EMBL" id="QGTL01000004">
    <property type="protein sequence ID" value="PWV76583.1"/>
    <property type="molecule type" value="Genomic_DNA"/>
</dbReference>
<feature type="domain" description="Phytase-like" evidence="3">
    <location>
        <begin position="47"/>
        <end position="347"/>
    </location>
</feature>
<accession>A0A317NP62</accession>
<dbReference type="Proteomes" id="UP000246410">
    <property type="component" value="Unassembled WGS sequence"/>
</dbReference>
<keyword evidence="5" id="KW-1185">Reference proteome</keyword>
<dbReference type="RefSeq" id="WP_110038176.1">
    <property type="nucleotide sequence ID" value="NZ_QGTL01000004.1"/>
</dbReference>
<comment type="caution">
    <text evidence="4">The sequence shown here is derived from an EMBL/GenBank/DDBJ whole genome shotgun (WGS) entry which is preliminary data.</text>
</comment>
<dbReference type="AlphaFoldDB" id="A0A317NP62"/>
<evidence type="ECO:0000313" key="5">
    <source>
        <dbReference type="Proteomes" id="UP000246410"/>
    </source>
</evidence>
<organism evidence="4 5">
    <name type="scientific">Nocardia neocaledoniensis</name>
    <dbReference type="NCBI Taxonomy" id="236511"/>
    <lineage>
        <taxon>Bacteria</taxon>
        <taxon>Bacillati</taxon>
        <taxon>Actinomycetota</taxon>
        <taxon>Actinomycetes</taxon>
        <taxon>Mycobacteriales</taxon>
        <taxon>Nocardiaceae</taxon>
        <taxon>Nocardia</taxon>
    </lineage>
</organism>
<dbReference type="PROSITE" id="PS51257">
    <property type="entry name" value="PROKAR_LIPOPROTEIN"/>
    <property type="match status" value="1"/>
</dbReference>
<gene>
    <name evidence="4" type="ORF">DFR69_104697</name>
</gene>
<dbReference type="InterPro" id="IPR027372">
    <property type="entry name" value="Phytase-like_dom"/>
</dbReference>
<feature type="signal peptide" evidence="2">
    <location>
        <begin position="1"/>
        <end position="23"/>
    </location>
</feature>
<sequence length="361" mass="38014">MGRRVTAVVLGTVLAGACAPAGAAEPGAVRVLGEQVVAHDLDFGGTVVGGLSGIDYRPATGEFVLLSDDRSEKNPARFYTARIPVTDDGMGPVEFTGTTPLRRQDGSAYPPKSVDPEDIRVDPLTGDYLWTQEGERAGTVLADPSVRLAHPDGGFGAELPIPENERMRADSGPRQNQALEAATFAAGGTLVVTALEGPLLTDGPTATPTTGATTRITVQTRFGPLLAQYAYPLEPVFADSRPEPGQASNGVTAILSVDPFDPTRFLVLERAFAKGVGNRVRLFEVDVTQASNVLDAPLSGARPVSKRLVADLTDLGVEAVDNVEGMTWGPRLSSGEKTLVLVADNNFAAEQRTQLITLALR</sequence>